<organism evidence="3 4">
    <name type="scientific">Streptomyces evansiae</name>
    <dbReference type="NCBI Taxonomy" id="3075535"/>
    <lineage>
        <taxon>Bacteria</taxon>
        <taxon>Bacillati</taxon>
        <taxon>Actinomycetota</taxon>
        <taxon>Actinomycetes</taxon>
        <taxon>Kitasatosporales</taxon>
        <taxon>Streptomycetaceae</taxon>
        <taxon>Streptomyces</taxon>
    </lineage>
</organism>
<dbReference type="InterPro" id="IPR019051">
    <property type="entry name" value="Trp_biosyn_TM_oprn/chp"/>
</dbReference>
<keyword evidence="2" id="KW-0812">Transmembrane</keyword>
<feature type="transmembrane region" description="Helical" evidence="2">
    <location>
        <begin position="153"/>
        <end position="174"/>
    </location>
</feature>
<protein>
    <submittedName>
        <fullName evidence="3">TIGR02234 family membrane protein</fullName>
    </submittedName>
</protein>
<evidence type="ECO:0000256" key="1">
    <source>
        <dbReference type="SAM" id="MobiDB-lite"/>
    </source>
</evidence>
<feature type="region of interest" description="Disordered" evidence="1">
    <location>
        <begin position="1"/>
        <end position="23"/>
    </location>
</feature>
<dbReference type="NCBIfam" id="TIGR02234">
    <property type="entry name" value="trp_oprn_chp"/>
    <property type="match status" value="1"/>
</dbReference>
<dbReference type="Proteomes" id="UP001183607">
    <property type="component" value="Unassembled WGS sequence"/>
</dbReference>
<reference evidence="4" key="1">
    <citation type="submission" date="2023-07" db="EMBL/GenBank/DDBJ databases">
        <title>30 novel species of actinomycetes from the DSMZ collection.</title>
        <authorList>
            <person name="Nouioui I."/>
        </authorList>
    </citation>
    <scope>NUCLEOTIDE SEQUENCE [LARGE SCALE GENOMIC DNA]</scope>
    <source>
        <strain evidence="4">DSM 41982</strain>
    </source>
</reference>
<dbReference type="EMBL" id="JAVRER010000035">
    <property type="protein sequence ID" value="MDT0417934.1"/>
    <property type="molecule type" value="Genomic_DNA"/>
</dbReference>
<comment type="caution">
    <text evidence="3">The sequence shown here is derived from an EMBL/GenBank/DDBJ whole genome shotgun (WGS) entry which is preliminary data.</text>
</comment>
<proteinExistence type="predicted"/>
<dbReference type="Pfam" id="PF09534">
    <property type="entry name" value="Trp_oprn_chp"/>
    <property type="match status" value="1"/>
</dbReference>
<accession>A0ABD5E949</accession>
<dbReference type="AlphaFoldDB" id="A0ABD5E949"/>
<evidence type="ECO:0000256" key="2">
    <source>
        <dbReference type="SAM" id="Phobius"/>
    </source>
</evidence>
<gene>
    <name evidence="3" type="ORF">RM574_20840</name>
</gene>
<feature type="region of interest" description="Disordered" evidence="1">
    <location>
        <begin position="185"/>
        <end position="224"/>
    </location>
</feature>
<feature type="transmembrane region" description="Helical" evidence="2">
    <location>
        <begin position="34"/>
        <end position="57"/>
    </location>
</feature>
<dbReference type="RefSeq" id="WP_311677375.1">
    <property type="nucleotide sequence ID" value="NZ_JAVRER010000035.1"/>
</dbReference>
<keyword evidence="2" id="KW-0472">Membrane</keyword>
<dbReference type="InterPro" id="IPR011746">
    <property type="entry name" value="Trp_synth-assoc_CHP"/>
</dbReference>
<sequence length="224" mass="22545">MTAVPHPRTDAPPAPASPAAPASARAQRGARRSLAAALVLGAAGAALALLCSRQTWAHGTATVVGGTLPLSVKGGDVTGAPAALAIVGLASLFAVFAVRRAGRVFVAALLALSGVGTVVAGVLGARDHGALDDKAAEASGHAAATVHAFSATAWPWVSTGAGALLLVAGVLALLHGRRWPAMSGRYERGGAAHRPRAPRRALDPDRPEDLWKAIDRGEDPTGER</sequence>
<feature type="transmembrane region" description="Helical" evidence="2">
    <location>
        <begin position="105"/>
        <end position="125"/>
    </location>
</feature>
<feature type="compositionally biased region" description="Basic and acidic residues" evidence="1">
    <location>
        <begin position="200"/>
        <end position="224"/>
    </location>
</feature>
<evidence type="ECO:0000313" key="3">
    <source>
        <dbReference type="EMBL" id="MDT0417934.1"/>
    </source>
</evidence>
<name>A0ABD5E949_9ACTN</name>
<evidence type="ECO:0000313" key="4">
    <source>
        <dbReference type="Proteomes" id="UP001183607"/>
    </source>
</evidence>
<keyword evidence="2" id="KW-1133">Transmembrane helix</keyword>
<feature type="transmembrane region" description="Helical" evidence="2">
    <location>
        <begin position="77"/>
        <end position="98"/>
    </location>
</feature>